<dbReference type="Pfam" id="PF13442">
    <property type="entry name" value="Cytochrome_CBB3"/>
    <property type="match status" value="1"/>
</dbReference>
<evidence type="ECO:0000256" key="3">
    <source>
        <dbReference type="ARBA" id="ARBA00023004"/>
    </source>
</evidence>
<accession>A0A7W7ZV65</accession>
<feature type="signal peptide" evidence="5">
    <location>
        <begin position="1"/>
        <end position="15"/>
    </location>
</feature>
<gene>
    <name evidence="7" type="ORF">HDF15_004749</name>
</gene>
<organism evidence="7 8">
    <name type="scientific">Granulicella mallensis</name>
    <dbReference type="NCBI Taxonomy" id="940614"/>
    <lineage>
        <taxon>Bacteria</taxon>
        <taxon>Pseudomonadati</taxon>
        <taxon>Acidobacteriota</taxon>
        <taxon>Terriglobia</taxon>
        <taxon>Terriglobales</taxon>
        <taxon>Acidobacteriaceae</taxon>
        <taxon>Granulicella</taxon>
    </lineage>
</organism>
<dbReference type="GO" id="GO:0020037">
    <property type="term" value="F:heme binding"/>
    <property type="evidence" value="ECO:0007669"/>
    <property type="project" value="InterPro"/>
</dbReference>
<evidence type="ECO:0000313" key="7">
    <source>
        <dbReference type="EMBL" id="MBB5066372.1"/>
    </source>
</evidence>
<sequence>MRRLLSIALSGTALLGAVSLVGGCKVGTPSKLEKSIVVATKHHVTVGNKSEKNPIPYTADNLATGKEAFGHYCVACHGMDGQNTGVPFADRMSPPLPPLTAPEVQSYTDGQLKWVIDNGLSPSGMPASKGTLSDDEIWSIVLFLRHLPPAGSAGEPEMYSH</sequence>
<dbReference type="Gene3D" id="1.10.760.10">
    <property type="entry name" value="Cytochrome c-like domain"/>
    <property type="match status" value="1"/>
</dbReference>
<evidence type="ECO:0000313" key="8">
    <source>
        <dbReference type="Proteomes" id="UP000584867"/>
    </source>
</evidence>
<comment type="caution">
    <text evidence="7">The sequence shown here is derived from an EMBL/GenBank/DDBJ whole genome shotgun (WGS) entry which is preliminary data.</text>
</comment>
<protein>
    <submittedName>
        <fullName evidence="7">Mono/diheme cytochrome c family protein</fullName>
    </submittedName>
</protein>
<dbReference type="RefSeq" id="WP_184259880.1">
    <property type="nucleotide sequence ID" value="NZ_JACHIO010000027.1"/>
</dbReference>
<name>A0A7W7ZV65_9BACT</name>
<keyword evidence="3 4" id="KW-0408">Iron</keyword>
<proteinExistence type="predicted"/>
<evidence type="ECO:0000259" key="6">
    <source>
        <dbReference type="PROSITE" id="PS51007"/>
    </source>
</evidence>
<dbReference type="AlphaFoldDB" id="A0A7W7ZV65"/>
<feature type="domain" description="Cytochrome c" evidence="6">
    <location>
        <begin position="60"/>
        <end position="148"/>
    </location>
</feature>
<dbReference type="PROSITE" id="PS51007">
    <property type="entry name" value="CYTC"/>
    <property type="match status" value="1"/>
</dbReference>
<keyword evidence="5" id="KW-0732">Signal</keyword>
<dbReference type="PROSITE" id="PS51257">
    <property type="entry name" value="PROKAR_LIPOPROTEIN"/>
    <property type="match status" value="1"/>
</dbReference>
<dbReference type="InterPro" id="IPR009056">
    <property type="entry name" value="Cyt_c-like_dom"/>
</dbReference>
<keyword evidence="1 4" id="KW-0349">Heme</keyword>
<evidence type="ECO:0000256" key="5">
    <source>
        <dbReference type="SAM" id="SignalP"/>
    </source>
</evidence>
<dbReference type="GO" id="GO:0009055">
    <property type="term" value="F:electron transfer activity"/>
    <property type="evidence" value="ECO:0007669"/>
    <property type="project" value="InterPro"/>
</dbReference>
<evidence type="ECO:0000256" key="1">
    <source>
        <dbReference type="ARBA" id="ARBA00022617"/>
    </source>
</evidence>
<dbReference type="EMBL" id="JACHIO010000027">
    <property type="protein sequence ID" value="MBB5066372.1"/>
    <property type="molecule type" value="Genomic_DNA"/>
</dbReference>
<keyword evidence="2 4" id="KW-0479">Metal-binding</keyword>
<reference evidence="7 8" key="1">
    <citation type="submission" date="2020-08" db="EMBL/GenBank/DDBJ databases">
        <title>Genomic Encyclopedia of Type Strains, Phase IV (KMG-V): Genome sequencing to study the core and pangenomes of soil and plant-associated prokaryotes.</title>
        <authorList>
            <person name="Whitman W."/>
        </authorList>
    </citation>
    <scope>NUCLEOTIDE SEQUENCE [LARGE SCALE GENOMIC DNA]</scope>
    <source>
        <strain evidence="7 8">X5P3</strain>
    </source>
</reference>
<evidence type="ECO:0000256" key="2">
    <source>
        <dbReference type="ARBA" id="ARBA00022723"/>
    </source>
</evidence>
<feature type="chain" id="PRO_5030971742" evidence="5">
    <location>
        <begin position="16"/>
        <end position="161"/>
    </location>
</feature>
<dbReference type="SUPFAM" id="SSF46626">
    <property type="entry name" value="Cytochrome c"/>
    <property type="match status" value="1"/>
</dbReference>
<dbReference type="InterPro" id="IPR036909">
    <property type="entry name" value="Cyt_c-like_dom_sf"/>
</dbReference>
<dbReference type="Proteomes" id="UP000584867">
    <property type="component" value="Unassembled WGS sequence"/>
</dbReference>
<dbReference type="GO" id="GO:0046872">
    <property type="term" value="F:metal ion binding"/>
    <property type="evidence" value="ECO:0007669"/>
    <property type="project" value="UniProtKB-KW"/>
</dbReference>
<evidence type="ECO:0000256" key="4">
    <source>
        <dbReference type="PROSITE-ProRule" id="PRU00433"/>
    </source>
</evidence>